<name>A0ABP4HM27_9ACTN</name>
<dbReference type="PROSITE" id="PS50837">
    <property type="entry name" value="NACHT"/>
    <property type="match status" value="1"/>
</dbReference>
<dbReference type="Pfam" id="PF05729">
    <property type="entry name" value="NACHT"/>
    <property type="match status" value="1"/>
</dbReference>
<feature type="domain" description="HTH cro/C1-type" evidence="5">
    <location>
        <begin position="5"/>
        <end position="59"/>
    </location>
</feature>
<dbReference type="Gene3D" id="3.80.10.10">
    <property type="entry name" value="Ribonuclease Inhibitor"/>
    <property type="match status" value="1"/>
</dbReference>
<dbReference type="EMBL" id="BAAALF010000186">
    <property type="protein sequence ID" value="GAA1267810.1"/>
    <property type="molecule type" value="Genomic_DNA"/>
</dbReference>
<dbReference type="Gene3D" id="3.40.50.300">
    <property type="entry name" value="P-loop containing nucleotide triphosphate hydrolases"/>
    <property type="match status" value="1"/>
</dbReference>
<reference evidence="7" key="1">
    <citation type="journal article" date="2019" name="Int. J. Syst. Evol. Microbiol.">
        <title>The Global Catalogue of Microorganisms (GCM) 10K type strain sequencing project: providing services to taxonomists for standard genome sequencing and annotation.</title>
        <authorList>
            <consortium name="The Broad Institute Genomics Platform"/>
            <consortium name="The Broad Institute Genome Sequencing Center for Infectious Disease"/>
            <person name="Wu L."/>
            <person name="Ma J."/>
        </authorList>
    </citation>
    <scope>NUCLEOTIDE SEQUENCE [LARGE SCALE GENOMIC DNA]</scope>
    <source>
        <strain evidence="7">JCM 13004</strain>
    </source>
</reference>
<dbReference type="InterPro" id="IPR027417">
    <property type="entry name" value="P-loop_NTPase"/>
</dbReference>
<dbReference type="SUPFAM" id="SSF52540">
    <property type="entry name" value="P-loop containing nucleoside triphosphate hydrolases"/>
    <property type="match status" value="1"/>
</dbReference>
<accession>A0ABP4HM27</accession>
<dbReference type="RefSeq" id="WP_425556249.1">
    <property type="nucleotide sequence ID" value="NZ_BAAALF010000186.1"/>
</dbReference>
<dbReference type="InterPro" id="IPR032675">
    <property type="entry name" value="LRR_dom_sf"/>
</dbReference>
<dbReference type="Pfam" id="PF13560">
    <property type="entry name" value="HTH_31"/>
    <property type="match status" value="1"/>
</dbReference>
<dbReference type="CDD" id="cd00093">
    <property type="entry name" value="HTH_XRE"/>
    <property type="match status" value="1"/>
</dbReference>
<dbReference type="Proteomes" id="UP001500037">
    <property type="component" value="Unassembled WGS sequence"/>
</dbReference>
<dbReference type="SUPFAM" id="SSF52058">
    <property type="entry name" value="L domain-like"/>
    <property type="match status" value="1"/>
</dbReference>
<dbReference type="PANTHER" id="PTHR46844">
    <property type="entry name" value="SLR5058 PROTEIN"/>
    <property type="match status" value="1"/>
</dbReference>
<organism evidence="6 7">
    <name type="scientific">Kitasatospora nipponensis</name>
    <dbReference type="NCBI Taxonomy" id="258049"/>
    <lineage>
        <taxon>Bacteria</taxon>
        <taxon>Bacillati</taxon>
        <taxon>Actinomycetota</taxon>
        <taxon>Actinomycetes</taxon>
        <taxon>Kitasatosporales</taxon>
        <taxon>Streptomycetaceae</taxon>
        <taxon>Kitasatospora</taxon>
    </lineage>
</organism>
<evidence type="ECO:0000256" key="2">
    <source>
        <dbReference type="ARBA" id="ARBA00022840"/>
    </source>
</evidence>
<dbReference type="SMART" id="SM00530">
    <property type="entry name" value="HTH_XRE"/>
    <property type="match status" value="1"/>
</dbReference>
<evidence type="ECO:0000313" key="6">
    <source>
        <dbReference type="EMBL" id="GAA1267810.1"/>
    </source>
</evidence>
<dbReference type="PANTHER" id="PTHR46844:SF1">
    <property type="entry name" value="SLR5058 PROTEIN"/>
    <property type="match status" value="1"/>
</dbReference>
<dbReference type="InterPro" id="IPR001387">
    <property type="entry name" value="Cro/C1-type_HTH"/>
</dbReference>
<gene>
    <name evidence="6" type="ORF">GCM10009665_65680</name>
</gene>
<evidence type="ECO:0000256" key="3">
    <source>
        <dbReference type="SAM" id="MobiDB-lite"/>
    </source>
</evidence>
<dbReference type="InterPro" id="IPR010982">
    <property type="entry name" value="Lambda_DNA-bd_dom_sf"/>
</dbReference>
<dbReference type="SUPFAM" id="SSF47413">
    <property type="entry name" value="lambda repressor-like DNA-binding domains"/>
    <property type="match status" value="1"/>
</dbReference>
<protein>
    <submittedName>
        <fullName evidence="6">NACHT domain-containing protein</fullName>
    </submittedName>
</protein>
<dbReference type="InterPro" id="IPR007111">
    <property type="entry name" value="NACHT_NTPase"/>
</dbReference>
<keyword evidence="1" id="KW-0547">Nucleotide-binding</keyword>
<comment type="caution">
    <text evidence="6">The sequence shown here is derived from an EMBL/GenBank/DDBJ whole genome shotgun (WGS) entry which is preliminary data.</text>
</comment>
<keyword evidence="7" id="KW-1185">Reference proteome</keyword>
<dbReference type="Gene3D" id="1.10.260.40">
    <property type="entry name" value="lambda repressor-like DNA-binding domains"/>
    <property type="match status" value="1"/>
</dbReference>
<evidence type="ECO:0000259" key="5">
    <source>
        <dbReference type="PROSITE" id="PS50943"/>
    </source>
</evidence>
<sequence length="970" mass="105591">MADRLRELALLADLTVTQLVARSRLGRTTVSQALNGSAVPSERTVLALAQALRTPAEPLLRMRRELASPVDRPAGADPDREFEERYRRYLVGRHSRLDIIGLDLSRPERARWPLDTAYLSLELTSTPEFGRGLDGGRPGSGPLRVERAEQALARSDRVLVRGHAGSGKTTLLQWLAVATAGGRLPAELARLDASVPFLLPLRTLVRRGSLPAPGEFLGHLECPLTAAQPSGWADRVLADGRALLLLDGVDEVPQAERERTYRWLGELIAAFPSCFYAVTTRPSAVEEGRLADERFSELTVRPMNARDVAVFVGRWHTAARAGAGTPEEACWIGTLEEQLQDTVRAQRDLAQLATTPLLCALVCALNRDRRGHLPRGRMALYEAALAMLMVRRDTERDITAPEGVRLDERQSVQLLQRLAYWMLRNGQTEATRTDAERQIAGALPAMPNVAAQGDAARILDHLIARSGLLRQPSADTVDFIHRTFQDHLAAKAAVEARDFGLLDRHATDDQWEDVLRMAVAHARPDEAAQLLLRLLSHGERVSGQRIRLHVLAAACLEHVTELAPEVRAQVVERVARLLPPRTLFHTEHLAECGPMVLDLLPDPQALDDGQRALVARTALIVGGEPVLPFLKRFRGVPGRALWQELGNGWNTCLVDPGEYAREILAHCPGEGLVTAASASQVELLPPAATFPVLRFDGTFTGPQLAAAPGLRDRNGLVITGNAGLTSLEALRGCRATHLTLIDCPRLRDLSALADLPLRSLSLSNMPVVELAPLRHLPGLKQFTLLGIAHDTRLAEIPALPQVTVLALGVQRTGTLSLRGIGRWQCLRQLVLGTGAHPEDLEELTELTELRGLALRHAPRQGSGPFPAITSLTLDSIADELFETIATTFPGLRRLVFTSNVRKAPLGLDLSPLRALPGLVVEVPEDHRFSRLTGLAPGQVVIRPSQDGPATPVGGGTVSGGEPQPWVTEAR</sequence>
<dbReference type="PROSITE" id="PS50943">
    <property type="entry name" value="HTH_CROC1"/>
    <property type="match status" value="1"/>
</dbReference>
<feature type="domain" description="NACHT" evidence="4">
    <location>
        <begin position="156"/>
        <end position="495"/>
    </location>
</feature>
<evidence type="ECO:0000313" key="7">
    <source>
        <dbReference type="Proteomes" id="UP001500037"/>
    </source>
</evidence>
<evidence type="ECO:0000259" key="4">
    <source>
        <dbReference type="PROSITE" id="PS50837"/>
    </source>
</evidence>
<evidence type="ECO:0000256" key="1">
    <source>
        <dbReference type="ARBA" id="ARBA00022741"/>
    </source>
</evidence>
<feature type="region of interest" description="Disordered" evidence="3">
    <location>
        <begin position="941"/>
        <end position="970"/>
    </location>
</feature>
<keyword evidence="2" id="KW-0067">ATP-binding</keyword>
<proteinExistence type="predicted"/>